<evidence type="ECO:0000313" key="9">
    <source>
        <dbReference type="EMBL" id="TWH22758.1"/>
    </source>
</evidence>
<keyword evidence="3" id="KW-0479">Metal-binding</keyword>
<accession>A0A660CGT5</accession>
<dbReference type="InterPro" id="IPR036136">
    <property type="entry name" value="Nit/Sulf_reduc_fer-like_dom_sf"/>
</dbReference>
<dbReference type="AlphaFoldDB" id="A0A660CGT5"/>
<dbReference type="Gene3D" id="3.30.413.10">
    <property type="entry name" value="Sulfite Reductase Hemoprotein, domain 1"/>
    <property type="match status" value="2"/>
</dbReference>
<feature type="compositionally biased region" description="Pro residues" evidence="7">
    <location>
        <begin position="218"/>
        <end position="227"/>
    </location>
</feature>
<evidence type="ECO:0000259" key="8">
    <source>
        <dbReference type="Pfam" id="PF03460"/>
    </source>
</evidence>
<protein>
    <submittedName>
        <fullName evidence="9">Precorrin-3B synthase</fullName>
    </submittedName>
</protein>
<keyword evidence="5" id="KW-0408">Iron</keyword>
<comment type="caution">
    <text evidence="9">The sequence shown here is derived from an EMBL/GenBank/DDBJ whole genome shotgun (WGS) entry which is preliminary data.</text>
</comment>
<name>A0A660CGT5_9PSEU</name>
<keyword evidence="6" id="KW-0411">Iron-sulfur</keyword>
<evidence type="ECO:0000256" key="4">
    <source>
        <dbReference type="ARBA" id="ARBA00023002"/>
    </source>
</evidence>
<reference evidence="9 10" key="1">
    <citation type="submission" date="2019-07" db="EMBL/GenBank/DDBJ databases">
        <title>R&amp;d 2014.</title>
        <authorList>
            <person name="Klenk H.-P."/>
        </authorList>
    </citation>
    <scope>NUCLEOTIDE SEQUENCE [LARGE SCALE GENOMIC DNA]</scope>
    <source>
        <strain evidence="9 10">DSM 43194</strain>
    </source>
</reference>
<dbReference type="SUPFAM" id="SSF56014">
    <property type="entry name" value="Nitrite and sulphite reductase 4Fe-4S domain-like"/>
    <property type="match status" value="1"/>
</dbReference>
<dbReference type="InterPro" id="IPR051329">
    <property type="entry name" value="NIR_SIR_4Fe-4S"/>
</dbReference>
<dbReference type="GO" id="GO:0016491">
    <property type="term" value="F:oxidoreductase activity"/>
    <property type="evidence" value="ECO:0007669"/>
    <property type="project" value="UniProtKB-KW"/>
</dbReference>
<dbReference type="EMBL" id="VLJV01000001">
    <property type="protein sequence ID" value="TWH22758.1"/>
    <property type="molecule type" value="Genomic_DNA"/>
</dbReference>
<evidence type="ECO:0000256" key="3">
    <source>
        <dbReference type="ARBA" id="ARBA00022723"/>
    </source>
</evidence>
<keyword evidence="10" id="KW-1185">Reference proteome</keyword>
<evidence type="ECO:0000256" key="6">
    <source>
        <dbReference type="ARBA" id="ARBA00023014"/>
    </source>
</evidence>
<dbReference type="GO" id="GO:0051539">
    <property type="term" value="F:4 iron, 4 sulfur cluster binding"/>
    <property type="evidence" value="ECO:0007669"/>
    <property type="project" value="UniProtKB-KW"/>
</dbReference>
<dbReference type="InterPro" id="IPR045854">
    <property type="entry name" value="NO2/SO3_Rdtase_4Fe4S_sf"/>
</dbReference>
<dbReference type="PANTHER" id="PTHR32439">
    <property type="entry name" value="FERREDOXIN--NITRITE REDUCTASE, CHLOROPLASTIC"/>
    <property type="match status" value="1"/>
</dbReference>
<evidence type="ECO:0000256" key="7">
    <source>
        <dbReference type="SAM" id="MobiDB-lite"/>
    </source>
</evidence>
<feature type="region of interest" description="Disordered" evidence="7">
    <location>
        <begin position="209"/>
        <end position="242"/>
    </location>
</feature>
<dbReference type="Proteomes" id="UP000317303">
    <property type="component" value="Unassembled WGS sequence"/>
</dbReference>
<evidence type="ECO:0000256" key="5">
    <source>
        <dbReference type="ARBA" id="ARBA00023004"/>
    </source>
</evidence>
<dbReference type="Pfam" id="PF03460">
    <property type="entry name" value="NIR_SIR_ferr"/>
    <property type="match status" value="1"/>
</dbReference>
<dbReference type="SUPFAM" id="SSF55124">
    <property type="entry name" value="Nitrite/Sulfite reductase N-terminal domain-like"/>
    <property type="match status" value="2"/>
</dbReference>
<keyword evidence="2" id="KW-0349">Heme</keyword>
<evidence type="ECO:0000256" key="2">
    <source>
        <dbReference type="ARBA" id="ARBA00022617"/>
    </source>
</evidence>
<dbReference type="PANTHER" id="PTHR32439:SF9">
    <property type="entry name" value="BLR3264 PROTEIN"/>
    <property type="match status" value="1"/>
</dbReference>
<evidence type="ECO:0000256" key="1">
    <source>
        <dbReference type="ARBA" id="ARBA00022485"/>
    </source>
</evidence>
<organism evidence="9 10">
    <name type="scientific">Prauserella rugosa</name>
    <dbReference type="NCBI Taxonomy" id="43354"/>
    <lineage>
        <taxon>Bacteria</taxon>
        <taxon>Bacillati</taxon>
        <taxon>Actinomycetota</taxon>
        <taxon>Actinomycetes</taxon>
        <taxon>Pseudonocardiales</taxon>
        <taxon>Pseudonocardiaceae</taxon>
        <taxon>Prauserella</taxon>
    </lineage>
</organism>
<proteinExistence type="predicted"/>
<keyword evidence="1" id="KW-0004">4Fe-4S</keyword>
<gene>
    <name evidence="9" type="ORF">JD82_04648</name>
</gene>
<evidence type="ECO:0000313" key="10">
    <source>
        <dbReference type="Proteomes" id="UP000317303"/>
    </source>
</evidence>
<dbReference type="InterPro" id="IPR005117">
    <property type="entry name" value="NiRdtase/SiRdtase_haem-b_fer"/>
</dbReference>
<sequence length="403" mass="41236">MRADACPGVLATHEAADGPLARIRLPGGALSPEQAVAVAACAAELGDGRIHLTSRANLQLRAVRDVDALVTRLSAAGLLPSPARERIRNILGSPLSGVHGGVADVRDLVRDLDHALCASADLTGLPGRFLFALDDGRGDVAPDADLCWHAVTSDTGALLTAGADTGLRVPRGRAVAALVAGARAFEESRGAAWRLRELDPAPVVDAMRTEATAEQTPEPAPTEPAPTEPAQGEPRPVPFVGPVDGRDDVVVVAPRLGELTADTLRGLGGAGSALTVTPWRTVVVHDTSAAALAGRYSDLVVDPADPLLGVSACIGAPHCAKSHADVRGDATAVTAELARRGLPGAVAHFAGCSRRCGRPGGSHIDVVAAEGGYHVGGTFVGLDRVAEALSAQAHDRTTREGQQ</sequence>
<dbReference type="Gene3D" id="3.90.480.10">
    <property type="entry name" value="Sulfite Reductase Hemoprotein,Domain 2"/>
    <property type="match status" value="1"/>
</dbReference>
<dbReference type="GO" id="GO:0046872">
    <property type="term" value="F:metal ion binding"/>
    <property type="evidence" value="ECO:0007669"/>
    <property type="project" value="UniProtKB-KW"/>
</dbReference>
<feature type="domain" description="Nitrite/Sulfite reductase ferredoxin-like" evidence="8">
    <location>
        <begin position="21"/>
        <end position="69"/>
    </location>
</feature>
<keyword evidence="4" id="KW-0560">Oxidoreductase</keyword>